<gene>
    <name evidence="11" type="ORF">C5167_023389</name>
</gene>
<evidence type="ECO:0000259" key="10">
    <source>
        <dbReference type="PROSITE" id="PS50102"/>
    </source>
</evidence>
<dbReference type="InterPro" id="IPR035979">
    <property type="entry name" value="RBD_domain_sf"/>
</dbReference>
<proteinExistence type="inferred from homology"/>
<dbReference type="Pfam" id="PF00076">
    <property type="entry name" value="RRM_1"/>
    <property type="match status" value="1"/>
</dbReference>
<sequence length="322" mass="36696">MRRADDIMETKLGFSSGEDLRILRRNLTNTNNNNTVVLSRIYSDQATTTPYQNSVYLILGAVVSERESAYCNQWRAKPIKNEVKPLFSGILGQMPRNRDEAPAVKVYTVCDESRYLIVRNVPSLGCEDELGKAFQSYGEIEECKPMDEEDCEPYTDVYWIRFVPVDNARFAKRKLDESVFLGNRLQVSYAPQFESVSDTKEKLECRRREVLKRLNAANSSGSKAHNRDYLFEPPTLPSPAQTSISSHANTRQRDFTKTDHTFHTANPPIRTVSSNEEYFPSPSMNATVQLVREKLDKIQSSSAHVEAGSALKKARVDNRRRI</sequence>
<keyword evidence="5 8" id="KW-0694">RNA-binding</keyword>
<evidence type="ECO:0000256" key="2">
    <source>
        <dbReference type="ARBA" id="ARBA00015189"/>
    </source>
</evidence>
<keyword evidence="3" id="KW-0507">mRNA processing</keyword>
<keyword evidence="4" id="KW-0747">Spliceosome</keyword>
<dbReference type="OMA" id="ERESAYC"/>
<comment type="similarity">
    <text evidence="1">Belongs to the RBM48 family.</text>
</comment>
<dbReference type="GO" id="GO:0005681">
    <property type="term" value="C:spliceosomal complex"/>
    <property type="evidence" value="ECO:0007669"/>
    <property type="project" value="UniProtKB-KW"/>
</dbReference>
<organism evidence="11 12">
    <name type="scientific">Papaver somniferum</name>
    <name type="common">Opium poppy</name>
    <dbReference type="NCBI Taxonomy" id="3469"/>
    <lineage>
        <taxon>Eukaryota</taxon>
        <taxon>Viridiplantae</taxon>
        <taxon>Streptophyta</taxon>
        <taxon>Embryophyta</taxon>
        <taxon>Tracheophyta</taxon>
        <taxon>Spermatophyta</taxon>
        <taxon>Magnoliopsida</taxon>
        <taxon>Ranunculales</taxon>
        <taxon>Papaveraceae</taxon>
        <taxon>Papaveroideae</taxon>
        <taxon>Papaver</taxon>
    </lineage>
</organism>
<feature type="compositionally biased region" description="Polar residues" evidence="9">
    <location>
        <begin position="271"/>
        <end position="281"/>
    </location>
</feature>
<protein>
    <recommendedName>
        <fullName evidence="2">RNA-binding protein 48</fullName>
    </recommendedName>
</protein>
<dbReference type="PANTHER" id="PTHR20957:SF0">
    <property type="entry name" value="RNA-BINDING PROTEIN 48"/>
    <property type="match status" value="1"/>
</dbReference>
<evidence type="ECO:0000256" key="8">
    <source>
        <dbReference type="PROSITE-ProRule" id="PRU00176"/>
    </source>
</evidence>
<keyword evidence="6" id="KW-0508">mRNA splicing</keyword>
<dbReference type="FunFam" id="3.30.70.330:FF:000424">
    <property type="entry name" value="RNA-binding protein 48 isoform X4"/>
    <property type="match status" value="1"/>
</dbReference>
<feature type="domain" description="RRM" evidence="10">
    <location>
        <begin position="114"/>
        <end position="192"/>
    </location>
</feature>
<evidence type="ECO:0000256" key="3">
    <source>
        <dbReference type="ARBA" id="ARBA00022664"/>
    </source>
</evidence>
<evidence type="ECO:0000313" key="12">
    <source>
        <dbReference type="Proteomes" id="UP000316621"/>
    </source>
</evidence>
<dbReference type="PANTHER" id="PTHR20957">
    <property type="entry name" value="RNA-BINDING PROTEIN 48"/>
    <property type="match status" value="1"/>
</dbReference>
<comment type="function">
    <text evidence="7">As a component of the minor spliceosome, involved in the splicing of U12-type introns in pre-mRNAs.</text>
</comment>
<dbReference type="InterPro" id="IPR000504">
    <property type="entry name" value="RRM_dom"/>
</dbReference>
<evidence type="ECO:0000256" key="4">
    <source>
        <dbReference type="ARBA" id="ARBA00022728"/>
    </source>
</evidence>
<keyword evidence="12" id="KW-1185">Reference proteome</keyword>
<dbReference type="Gene3D" id="3.30.70.330">
    <property type="match status" value="1"/>
</dbReference>
<evidence type="ECO:0000256" key="7">
    <source>
        <dbReference type="ARBA" id="ARBA00035004"/>
    </source>
</evidence>
<feature type="region of interest" description="Disordered" evidence="9">
    <location>
        <begin position="216"/>
        <end position="281"/>
    </location>
</feature>
<dbReference type="Proteomes" id="UP000316621">
    <property type="component" value="Chromosome 5"/>
</dbReference>
<dbReference type="STRING" id="3469.A0A4Y7JKM0"/>
<dbReference type="CDD" id="cd12442">
    <property type="entry name" value="RRM_RBM48"/>
    <property type="match status" value="1"/>
</dbReference>
<name>A0A4Y7JKM0_PAPSO</name>
<feature type="compositionally biased region" description="Basic and acidic residues" evidence="9">
    <location>
        <begin position="251"/>
        <end position="262"/>
    </location>
</feature>
<dbReference type="InterPro" id="IPR012677">
    <property type="entry name" value="Nucleotide-bd_a/b_plait_sf"/>
</dbReference>
<accession>A0A4Y7JKM0</accession>
<dbReference type="Gramene" id="RZC61644">
    <property type="protein sequence ID" value="RZC61644"/>
    <property type="gene ID" value="C5167_023389"/>
</dbReference>
<evidence type="ECO:0000256" key="5">
    <source>
        <dbReference type="ARBA" id="ARBA00022884"/>
    </source>
</evidence>
<dbReference type="GO" id="GO:0008380">
    <property type="term" value="P:RNA splicing"/>
    <property type="evidence" value="ECO:0007669"/>
    <property type="project" value="UniProtKB-KW"/>
</dbReference>
<dbReference type="SUPFAM" id="SSF54928">
    <property type="entry name" value="RNA-binding domain, RBD"/>
    <property type="match status" value="1"/>
</dbReference>
<dbReference type="PROSITE" id="PS50102">
    <property type="entry name" value="RRM"/>
    <property type="match status" value="1"/>
</dbReference>
<evidence type="ECO:0000256" key="6">
    <source>
        <dbReference type="ARBA" id="ARBA00023187"/>
    </source>
</evidence>
<dbReference type="GO" id="GO:0006397">
    <property type="term" value="P:mRNA processing"/>
    <property type="evidence" value="ECO:0007669"/>
    <property type="project" value="UniProtKB-KW"/>
</dbReference>
<evidence type="ECO:0000256" key="1">
    <source>
        <dbReference type="ARBA" id="ARBA00006938"/>
    </source>
</evidence>
<reference evidence="11 12" key="1">
    <citation type="journal article" date="2018" name="Science">
        <title>The opium poppy genome and morphinan production.</title>
        <authorList>
            <person name="Guo L."/>
            <person name="Winzer T."/>
            <person name="Yang X."/>
            <person name="Li Y."/>
            <person name="Ning Z."/>
            <person name="He Z."/>
            <person name="Teodor R."/>
            <person name="Lu Y."/>
            <person name="Bowser T.A."/>
            <person name="Graham I.A."/>
            <person name="Ye K."/>
        </authorList>
    </citation>
    <scope>NUCLEOTIDE SEQUENCE [LARGE SCALE GENOMIC DNA]</scope>
    <source>
        <strain evidence="12">cv. HN1</strain>
        <tissue evidence="11">Leaves</tissue>
    </source>
</reference>
<dbReference type="AlphaFoldDB" id="A0A4Y7JKM0"/>
<dbReference type="GO" id="GO:0005654">
    <property type="term" value="C:nucleoplasm"/>
    <property type="evidence" value="ECO:0007669"/>
    <property type="project" value="TreeGrafter"/>
</dbReference>
<feature type="compositionally biased region" description="Polar residues" evidence="9">
    <location>
        <begin position="238"/>
        <end position="249"/>
    </location>
</feature>
<dbReference type="GO" id="GO:0003723">
    <property type="term" value="F:RNA binding"/>
    <property type="evidence" value="ECO:0007669"/>
    <property type="project" value="UniProtKB-UniRule"/>
</dbReference>
<dbReference type="InterPro" id="IPR039599">
    <property type="entry name" value="RBM48"/>
</dbReference>
<dbReference type="InterPro" id="IPR034264">
    <property type="entry name" value="RBM48_RRM"/>
</dbReference>
<dbReference type="EMBL" id="CM010719">
    <property type="protein sequence ID" value="RZC61644.1"/>
    <property type="molecule type" value="Genomic_DNA"/>
</dbReference>
<evidence type="ECO:0000256" key="9">
    <source>
        <dbReference type="SAM" id="MobiDB-lite"/>
    </source>
</evidence>
<evidence type="ECO:0000313" key="11">
    <source>
        <dbReference type="EMBL" id="RZC61644.1"/>
    </source>
</evidence>
<feature type="region of interest" description="Disordered" evidence="9">
    <location>
        <begin position="301"/>
        <end position="322"/>
    </location>
</feature>